<dbReference type="CDD" id="cd00555">
    <property type="entry name" value="Maf"/>
    <property type="match status" value="1"/>
</dbReference>
<dbReference type="NCBIfam" id="TIGR00172">
    <property type="entry name" value="maf"/>
    <property type="match status" value="1"/>
</dbReference>
<dbReference type="SUPFAM" id="SSF52972">
    <property type="entry name" value="ITPase-like"/>
    <property type="match status" value="1"/>
</dbReference>
<dbReference type="InterPro" id="IPR003697">
    <property type="entry name" value="Maf-like"/>
</dbReference>
<comment type="catalytic activity">
    <reaction evidence="3">
        <text>dTTP + H2O = dTMP + diphosphate + H(+)</text>
        <dbReference type="Rhea" id="RHEA:28534"/>
        <dbReference type="ChEBI" id="CHEBI:15377"/>
        <dbReference type="ChEBI" id="CHEBI:15378"/>
        <dbReference type="ChEBI" id="CHEBI:33019"/>
        <dbReference type="ChEBI" id="CHEBI:37568"/>
        <dbReference type="ChEBI" id="CHEBI:63528"/>
        <dbReference type="EC" id="3.6.1.9"/>
    </reaction>
</comment>
<dbReference type="Proteomes" id="UP001301012">
    <property type="component" value="Unassembled WGS sequence"/>
</dbReference>
<comment type="caution">
    <text evidence="4">The sequence shown here is derived from an EMBL/GenBank/DDBJ whole genome shotgun (WGS) entry which is preliminary data.</text>
</comment>
<dbReference type="EMBL" id="JASKYM010000001">
    <property type="protein sequence ID" value="MDK2562858.1"/>
    <property type="molecule type" value="Genomic_DNA"/>
</dbReference>
<keyword evidence="2 3" id="KW-0378">Hydrolase</keyword>
<feature type="site" description="Important for substrate specificity" evidence="3">
    <location>
        <position position="11"/>
    </location>
</feature>
<protein>
    <recommendedName>
        <fullName evidence="3">dTTP/UTP pyrophosphatase</fullName>
        <shortName evidence="3">dTTPase/UTPase</shortName>
        <ecNumber evidence="3">3.6.1.9</ecNumber>
    </recommendedName>
    <alternativeName>
        <fullName evidence="3">Nucleoside triphosphate pyrophosphatase</fullName>
    </alternativeName>
    <alternativeName>
        <fullName evidence="3">Nucleotide pyrophosphatase</fullName>
        <shortName evidence="3">Nucleotide PPase</shortName>
    </alternativeName>
</protein>
<keyword evidence="5" id="KW-1185">Reference proteome</keyword>
<dbReference type="PANTHER" id="PTHR43213:SF5">
    <property type="entry name" value="BIFUNCTIONAL DTTP_UTP PYROPHOSPHATASE_METHYLTRANSFERASE PROTEIN-RELATED"/>
    <property type="match status" value="1"/>
</dbReference>
<evidence type="ECO:0000256" key="3">
    <source>
        <dbReference type="HAMAP-Rule" id="MF_00528"/>
    </source>
</evidence>
<accession>A0ABT7E7G1</accession>
<dbReference type="PIRSF" id="PIRSF006305">
    <property type="entry name" value="Maf"/>
    <property type="match status" value="1"/>
</dbReference>
<dbReference type="RefSeq" id="WP_284131809.1">
    <property type="nucleotide sequence ID" value="NZ_JASKYM010000001.1"/>
</dbReference>
<keyword evidence="3" id="KW-0963">Cytoplasm</keyword>
<keyword evidence="3" id="KW-0546">Nucleotide metabolism</keyword>
<comment type="function">
    <text evidence="3">Nucleoside triphosphate pyrophosphatase that hydrolyzes dTTP and UTP. May have a dual role in cell division arrest and in preventing the incorporation of modified nucleotides into cellular nucleic acids.</text>
</comment>
<evidence type="ECO:0000256" key="1">
    <source>
        <dbReference type="ARBA" id="ARBA00001968"/>
    </source>
</evidence>
<dbReference type="InterPro" id="IPR029001">
    <property type="entry name" value="ITPase-like_fam"/>
</dbReference>
<dbReference type="GO" id="GO:0016787">
    <property type="term" value="F:hydrolase activity"/>
    <property type="evidence" value="ECO:0007669"/>
    <property type="project" value="UniProtKB-KW"/>
</dbReference>
<comment type="subcellular location">
    <subcellularLocation>
        <location evidence="3">Cytoplasm</location>
    </subcellularLocation>
</comment>
<evidence type="ECO:0000256" key="2">
    <source>
        <dbReference type="ARBA" id="ARBA00022801"/>
    </source>
</evidence>
<reference evidence="4 5" key="1">
    <citation type="submission" date="2023-05" db="EMBL/GenBank/DDBJ databases">
        <title>Rombocin, a short stable natural nisin variant, displays selective antimicrobial activity against Listeria monocytogenes and employs dual mode of action to kill target bacterial strains.</title>
        <authorList>
            <person name="Wambui J."/>
            <person name="Stephan R."/>
            <person name="Kuipers O.P."/>
        </authorList>
    </citation>
    <scope>NUCLEOTIDE SEQUENCE [LARGE SCALE GENOMIC DNA]</scope>
    <source>
        <strain evidence="4 5">RC002</strain>
    </source>
</reference>
<gene>
    <name evidence="4" type="ORF">QOZ84_04790</name>
</gene>
<dbReference type="EC" id="3.6.1.9" evidence="3"/>
<comment type="cofactor">
    <cofactor evidence="1 3">
        <name>a divalent metal cation</name>
        <dbReference type="ChEBI" id="CHEBI:60240"/>
    </cofactor>
</comment>
<feature type="site" description="Important for substrate specificity" evidence="3">
    <location>
        <position position="69"/>
    </location>
</feature>
<dbReference type="HAMAP" id="MF_00528">
    <property type="entry name" value="Maf"/>
    <property type="match status" value="1"/>
</dbReference>
<evidence type="ECO:0000313" key="5">
    <source>
        <dbReference type="Proteomes" id="UP001301012"/>
    </source>
</evidence>
<dbReference type="Gene3D" id="3.90.950.10">
    <property type="match status" value="1"/>
</dbReference>
<comment type="catalytic activity">
    <reaction evidence="3">
        <text>UTP + H2O = UMP + diphosphate + H(+)</text>
        <dbReference type="Rhea" id="RHEA:29395"/>
        <dbReference type="ChEBI" id="CHEBI:15377"/>
        <dbReference type="ChEBI" id="CHEBI:15378"/>
        <dbReference type="ChEBI" id="CHEBI:33019"/>
        <dbReference type="ChEBI" id="CHEBI:46398"/>
        <dbReference type="ChEBI" id="CHEBI:57865"/>
        <dbReference type="EC" id="3.6.1.9"/>
    </reaction>
</comment>
<organism evidence="4 5">
    <name type="scientific">Romboutsia sedimentorum</name>
    <dbReference type="NCBI Taxonomy" id="1368474"/>
    <lineage>
        <taxon>Bacteria</taxon>
        <taxon>Bacillati</taxon>
        <taxon>Bacillota</taxon>
        <taxon>Clostridia</taxon>
        <taxon>Peptostreptococcales</taxon>
        <taxon>Peptostreptococcaceae</taxon>
        <taxon>Romboutsia</taxon>
    </lineage>
</organism>
<sequence>MKIILASSSPRRKEILENANVKFDIIKSEIDEVILDNELPSQVVMRLAFEKCIDIAAKHRESLVIGADTVVVLDDIILGKPKDIDEAIAMITQLSGKTHQVITGISLINLSANKKIIDYVVSNVKFKDLSAEDIKDYIQTNESLDKAGAYGIQGYGALLVEEIQGDYFNIVGLPISRLSDLLKQHFSINIFYGG</sequence>
<comment type="caution">
    <text evidence="3">Lacks conserved residue(s) required for the propagation of feature annotation.</text>
</comment>
<dbReference type="Pfam" id="PF02545">
    <property type="entry name" value="Maf"/>
    <property type="match status" value="1"/>
</dbReference>
<name>A0ABT7E7G1_9FIRM</name>
<feature type="active site" description="Proton acceptor" evidence="3">
    <location>
        <position position="68"/>
    </location>
</feature>
<dbReference type="PANTHER" id="PTHR43213">
    <property type="entry name" value="BIFUNCTIONAL DTTP/UTP PYROPHOSPHATASE/METHYLTRANSFERASE PROTEIN-RELATED"/>
    <property type="match status" value="1"/>
</dbReference>
<evidence type="ECO:0000313" key="4">
    <source>
        <dbReference type="EMBL" id="MDK2562858.1"/>
    </source>
</evidence>
<comment type="similarity">
    <text evidence="3">Belongs to the Maf family. YhdE subfamily.</text>
</comment>
<proteinExistence type="inferred from homology"/>
<feature type="site" description="Important for substrate specificity" evidence="3">
    <location>
        <position position="153"/>
    </location>
</feature>